<dbReference type="PANTHER" id="PTHR42648">
    <property type="entry name" value="TRANSPOSASE, PUTATIVE-RELATED"/>
    <property type="match status" value="1"/>
</dbReference>
<dbReference type="InterPro" id="IPR001584">
    <property type="entry name" value="Integrase_cat-core"/>
</dbReference>
<evidence type="ECO:0000313" key="5">
    <source>
        <dbReference type="EMBL" id="WVY94278.1"/>
    </source>
</evidence>
<dbReference type="InterPro" id="IPR039537">
    <property type="entry name" value="Retrotran_Ty1/copia-like"/>
</dbReference>
<evidence type="ECO:0000256" key="2">
    <source>
        <dbReference type="SAM" id="MobiDB-lite"/>
    </source>
</evidence>
<evidence type="ECO:0000313" key="6">
    <source>
        <dbReference type="Proteomes" id="UP001374535"/>
    </source>
</evidence>
<feature type="compositionally biased region" description="Basic and acidic residues" evidence="2">
    <location>
        <begin position="645"/>
        <end position="666"/>
    </location>
</feature>
<dbReference type="GO" id="GO:0015074">
    <property type="term" value="P:DNA integration"/>
    <property type="evidence" value="ECO:0007669"/>
    <property type="project" value="InterPro"/>
</dbReference>
<dbReference type="InterPro" id="IPR025724">
    <property type="entry name" value="GAG-pre-integrase_dom"/>
</dbReference>
<dbReference type="GO" id="GO:0006508">
    <property type="term" value="P:proteolysis"/>
    <property type="evidence" value="ECO:0007669"/>
    <property type="project" value="UniProtKB-KW"/>
</dbReference>
<keyword evidence="3" id="KW-0472">Membrane</keyword>
<dbReference type="InterPro" id="IPR036397">
    <property type="entry name" value="RNaseH_sf"/>
</dbReference>
<dbReference type="PROSITE" id="PS50994">
    <property type="entry name" value="INTEGRASE"/>
    <property type="match status" value="1"/>
</dbReference>
<evidence type="ECO:0000256" key="3">
    <source>
        <dbReference type="SAM" id="Phobius"/>
    </source>
</evidence>
<sequence>MVNEDNNNMHELNLEEWMKMIENTLLNEEEDSLSVGVAFAYSHAPTPSNVVPATNSNKLPSPHNITLSNHVGSDWVSIEPSKHALPAYIMSLDETSFKDDVLNCANHMESYNNSIVTVPHKKWKHWTKDEHNHAKKYFLRQNTPKNNRKRKNIHDITLQDITTVLQELIKKDGRDHSLRSLVHFEDCSKWVKDCRRGDILLQIFVVCIAYILRINLLTRKFTRFLIEKNGQRAHKKITTDDDELIMMAKSKVAETNMKQEVKSSTWYLDSGCSRHMIGDPTKFSTISYKATGHVTYGDNNKWKIIGIGKIKTTSSYEIKNVLLVEALKHNLLSISQLCDKGLKITFEPKYCLISDGSTEEEDAWLWHKRLAHMNMNQLNKLKDYVMHAEKESKQNTSSKAKEKCQVKDLYNYYTWTFDDNSRYTWTYFIAAKKDTFKVFKRFAAVIQNEMDLKIKSIRSDHGGEFQNRDFDDYLAEMEISHNFPALRTPQQNGVVERKNRALEELTRTVLNERNVPKYFWANVVSTTCYVLIRTVIRSILKLTPYEMLKGRKPSISHLRVFGSKCFVLKNGKENLGKFDSKADETIFIGYSLKNKAYRVYNMRTVEESIHVAFDECIEAIDKYDHYRKLTEEENLAREEEEPEETIDKENCEKQIDSPRAESTKEWKVPKNVSYDNIIGDI</sequence>
<dbReference type="AlphaFoldDB" id="A0AAQ3RGA1"/>
<gene>
    <name evidence="5" type="ORF">V8G54_033366</name>
</gene>
<feature type="domain" description="Integrase catalytic" evidence="4">
    <location>
        <begin position="385"/>
        <end position="552"/>
    </location>
</feature>
<evidence type="ECO:0000259" key="4">
    <source>
        <dbReference type="PROSITE" id="PS50994"/>
    </source>
</evidence>
<keyword evidence="1" id="KW-0378">Hydrolase</keyword>
<dbReference type="InterPro" id="IPR057670">
    <property type="entry name" value="SH3_retrovirus"/>
</dbReference>
<dbReference type="SUPFAM" id="SSF53098">
    <property type="entry name" value="Ribonuclease H-like"/>
    <property type="match status" value="1"/>
</dbReference>
<dbReference type="GO" id="GO:0008233">
    <property type="term" value="F:peptidase activity"/>
    <property type="evidence" value="ECO:0007669"/>
    <property type="project" value="UniProtKB-KW"/>
</dbReference>
<keyword evidence="1" id="KW-0645">Protease</keyword>
<reference evidence="5 6" key="1">
    <citation type="journal article" date="2023" name="Life. Sci Alliance">
        <title>Evolutionary insights into 3D genome organization and epigenetic landscape of Vigna mungo.</title>
        <authorList>
            <person name="Junaid A."/>
            <person name="Singh B."/>
            <person name="Bhatia S."/>
        </authorList>
    </citation>
    <scope>NUCLEOTIDE SEQUENCE [LARGE SCALE GENOMIC DNA]</scope>
    <source>
        <strain evidence="5">Urdbean</strain>
    </source>
</reference>
<evidence type="ECO:0000256" key="1">
    <source>
        <dbReference type="ARBA" id="ARBA00022670"/>
    </source>
</evidence>
<name>A0AAQ3RGA1_VIGMU</name>
<accession>A0AAQ3RGA1</accession>
<dbReference type="Pfam" id="PF13976">
    <property type="entry name" value="gag_pre-integrs"/>
    <property type="match status" value="1"/>
</dbReference>
<keyword evidence="6" id="KW-1185">Reference proteome</keyword>
<feature type="region of interest" description="Disordered" evidence="2">
    <location>
        <begin position="634"/>
        <end position="666"/>
    </location>
</feature>
<keyword evidence="3" id="KW-0812">Transmembrane</keyword>
<dbReference type="Gene3D" id="3.30.420.10">
    <property type="entry name" value="Ribonuclease H-like superfamily/Ribonuclease H"/>
    <property type="match status" value="1"/>
</dbReference>
<keyword evidence="3" id="KW-1133">Transmembrane helix</keyword>
<dbReference type="PANTHER" id="PTHR42648:SF21">
    <property type="entry name" value="CYSTEINE-RICH RLK (RECEPTOR-LIKE PROTEIN KINASE) 8"/>
    <property type="match status" value="1"/>
</dbReference>
<proteinExistence type="predicted"/>
<dbReference type="GO" id="GO:0003676">
    <property type="term" value="F:nucleic acid binding"/>
    <property type="evidence" value="ECO:0007669"/>
    <property type="project" value="InterPro"/>
</dbReference>
<organism evidence="5 6">
    <name type="scientific">Vigna mungo</name>
    <name type="common">Black gram</name>
    <name type="synonym">Phaseolus mungo</name>
    <dbReference type="NCBI Taxonomy" id="3915"/>
    <lineage>
        <taxon>Eukaryota</taxon>
        <taxon>Viridiplantae</taxon>
        <taxon>Streptophyta</taxon>
        <taxon>Embryophyta</taxon>
        <taxon>Tracheophyta</taxon>
        <taxon>Spermatophyta</taxon>
        <taxon>Magnoliopsida</taxon>
        <taxon>eudicotyledons</taxon>
        <taxon>Gunneridae</taxon>
        <taxon>Pentapetalae</taxon>
        <taxon>rosids</taxon>
        <taxon>fabids</taxon>
        <taxon>Fabales</taxon>
        <taxon>Fabaceae</taxon>
        <taxon>Papilionoideae</taxon>
        <taxon>50 kb inversion clade</taxon>
        <taxon>NPAAA clade</taxon>
        <taxon>indigoferoid/millettioid clade</taxon>
        <taxon>Phaseoleae</taxon>
        <taxon>Vigna</taxon>
    </lineage>
</organism>
<dbReference type="EMBL" id="CP144691">
    <property type="protein sequence ID" value="WVY94278.1"/>
    <property type="molecule type" value="Genomic_DNA"/>
</dbReference>
<dbReference type="InterPro" id="IPR054722">
    <property type="entry name" value="PolX-like_BBD"/>
</dbReference>
<dbReference type="Pfam" id="PF25597">
    <property type="entry name" value="SH3_retrovirus"/>
    <property type="match status" value="1"/>
</dbReference>
<protein>
    <recommendedName>
        <fullName evidence="4">Integrase catalytic domain-containing protein</fullName>
    </recommendedName>
</protein>
<dbReference type="InterPro" id="IPR012337">
    <property type="entry name" value="RNaseH-like_sf"/>
</dbReference>
<feature type="transmembrane region" description="Helical" evidence="3">
    <location>
        <begin position="199"/>
        <end position="218"/>
    </location>
</feature>
<dbReference type="Proteomes" id="UP001374535">
    <property type="component" value="Chromosome 10"/>
</dbReference>
<dbReference type="Pfam" id="PF22936">
    <property type="entry name" value="Pol_BBD"/>
    <property type="match status" value="1"/>
</dbReference>